<dbReference type="AlphaFoldDB" id="A0A2P4ZZ15"/>
<gene>
    <name evidence="10" type="ORF">TGAM01_v201788</name>
</gene>
<dbReference type="InterPro" id="IPR006101">
    <property type="entry name" value="Glyco_hydro_2"/>
</dbReference>
<feature type="domain" description="Glycoside hydrolase family 2 catalytic" evidence="6">
    <location>
        <begin position="668"/>
        <end position="844"/>
    </location>
</feature>
<name>A0A2P4ZZ15_9HYPO</name>
<dbReference type="Pfam" id="PF16355">
    <property type="entry name" value="DUF4982"/>
    <property type="match status" value="1"/>
</dbReference>
<dbReference type="PANTHER" id="PTHR42732:SF1">
    <property type="entry name" value="BETA-MANNOSIDASE"/>
    <property type="match status" value="1"/>
</dbReference>
<dbReference type="GeneID" id="29986012"/>
<dbReference type="InterPro" id="IPR012338">
    <property type="entry name" value="Beta-lactam/transpept-like"/>
</dbReference>
<dbReference type="STRING" id="398673.A0A2P4ZZ15"/>
<dbReference type="InterPro" id="IPR013783">
    <property type="entry name" value="Ig-like_fold"/>
</dbReference>
<dbReference type="PROSITE" id="PS00608">
    <property type="entry name" value="GLYCOSYL_HYDROL_F2_2"/>
    <property type="match status" value="1"/>
</dbReference>
<sequence length="1189" mass="132260">MDIATKREPNSDTLYCIASLSKAFMAESIELLISDGHITWDTTVQSVIPEFKQHEDAQQFSKPTLRDICSHRTGLIGLDEITQGLNGRILIPKKDVVKVCSAMPIKHAFRTKFHYNNGLYELAGCVVERLSRSPTWGHFQNDRIFTPLQMTRTTAFRSVHETDSNIAKSYMILETGEPQYIPPTELSADSMNGGSGGIRSSVNDLLKWCSYQLNKSTHTSVFNRAIIADSQYPPDGDYCTGWCYHQTPAKLGLISPNRALESPVVGLKSSSLVIYSHQGDVPGYTCNLFIIPSAQAAVVVLSNGTGLGDATDWIAQDIIQTMFKLKPKVDMVKAARKAATKYRDYYHENFEQPLKRHQQIDLKPVPLDEFDGTYVMKNLDIATLRMTATTEKSERLQMMVNGQADQYYDVQYLLQVGPVELFAGLFYTEDEPLVLASMELLPVFGVGWYRKELSVSQNDVGKTFYLDIDGAQSYAIVWLNGQIVGGWPYGYASFRLDLTPYVKAGENQLAIRLDNPNESSRWYPGGGIYRNVWLTTVESTHVAQYGTFITSRDVSTQLATLDLTLEVQNTGKQSSNVEAITKVYQINARTRSLGEKVAEFPTSKIRVISGGIESVNVTTSISRPQLWGPPPTQTPNLYVAVTQLITDGQVIDTYETRFGIRTFEYSGDKGLLVNGRHVPVQGTDQHHDLGALGAAYNHRAAQRHLEILQSVGSNAIRMSHNPPAPDLLDLTNEMGFMILDEIFDCWELGKVTNDFHLIFPDWHEADLRSFIRRDRNHPSIFSWSFGNEVGEQQTGQNGTDLAQALIDIVHQEDSTRLATTAMNSAKPNQPFAAIPDIISPNYQGEGIRDTADYSQLAGIATPPLFPAFHGNFSSKMLQHSESTSAFSSRGVFIFPVLEQGDSAPVNDSSGGNSTIFQVSAYELYSADFGSSADKAFRSLDENPYVAGEFVWTGWDYLGEPTPYNVRSSYSGMIDLAGFPKERFYLYQSRWKPDLAMAHILPHWNWPDRVGKVTPIHVFSSGDEAELFVNGKSQGRQKKEDLTYRFRWDHVIYQPGEVHVVAYKNGRQWATDTIRTTGEPVALRLQADRSVFSADGVDLSFISVEVVDNRGDVVPQAANSIHFSVSGVGQLVATDNGDASDYTPFPSAERRAFSGRALAIVKGVNNKRGEVVVKAVAKGLKSDEMIVRTR</sequence>
<evidence type="ECO:0000259" key="5">
    <source>
        <dbReference type="Pfam" id="PF00703"/>
    </source>
</evidence>
<accession>A0A2P4ZZ15</accession>
<keyword evidence="3" id="KW-0326">Glycosidase</keyword>
<organism evidence="10 11">
    <name type="scientific">Trichoderma gamsii</name>
    <dbReference type="NCBI Taxonomy" id="398673"/>
    <lineage>
        <taxon>Eukaryota</taxon>
        <taxon>Fungi</taxon>
        <taxon>Dikarya</taxon>
        <taxon>Ascomycota</taxon>
        <taxon>Pezizomycotina</taxon>
        <taxon>Sordariomycetes</taxon>
        <taxon>Hypocreomycetidae</taxon>
        <taxon>Hypocreales</taxon>
        <taxon>Hypocreaceae</taxon>
        <taxon>Trichoderma</taxon>
    </lineage>
</organism>
<evidence type="ECO:0000256" key="2">
    <source>
        <dbReference type="ARBA" id="ARBA00022801"/>
    </source>
</evidence>
<dbReference type="Gene3D" id="3.40.710.10">
    <property type="entry name" value="DD-peptidase/beta-lactamase superfamily"/>
    <property type="match status" value="1"/>
</dbReference>
<feature type="domain" description="Beta-lactamase-related" evidence="4">
    <location>
        <begin position="2"/>
        <end position="312"/>
    </location>
</feature>
<dbReference type="InterPro" id="IPR017853">
    <property type="entry name" value="GH"/>
</dbReference>
<keyword evidence="2" id="KW-0378">Hydrolase</keyword>
<protein>
    <submittedName>
        <fullName evidence="10">Beta-galactosidase</fullName>
    </submittedName>
</protein>
<dbReference type="EMBL" id="JPDN02000004">
    <property type="protein sequence ID" value="PON29539.1"/>
    <property type="molecule type" value="Genomic_DNA"/>
</dbReference>
<dbReference type="Pfam" id="PF18565">
    <property type="entry name" value="Glyco_hydro2_C5"/>
    <property type="match status" value="1"/>
</dbReference>
<evidence type="ECO:0000259" key="7">
    <source>
        <dbReference type="Pfam" id="PF02837"/>
    </source>
</evidence>
<dbReference type="Pfam" id="PF00144">
    <property type="entry name" value="Beta-lactamase"/>
    <property type="match status" value="1"/>
</dbReference>
<dbReference type="GO" id="GO:0005975">
    <property type="term" value="P:carbohydrate metabolic process"/>
    <property type="evidence" value="ECO:0007669"/>
    <property type="project" value="InterPro"/>
</dbReference>
<evidence type="ECO:0000313" key="11">
    <source>
        <dbReference type="Proteomes" id="UP000054821"/>
    </source>
</evidence>
<dbReference type="SUPFAM" id="SSF56601">
    <property type="entry name" value="beta-lactamase/transpeptidase-like"/>
    <property type="match status" value="1"/>
</dbReference>
<dbReference type="Gene3D" id="2.60.120.260">
    <property type="entry name" value="Galactose-binding domain-like"/>
    <property type="match status" value="1"/>
</dbReference>
<dbReference type="InterPro" id="IPR006102">
    <property type="entry name" value="Ig-like_GH2"/>
</dbReference>
<dbReference type="InterPro" id="IPR006104">
    <property type="entry name" value="Glyco_hydro_2_N"/>
</dbReference>
<dbReference type="Pfam" id="PF00703">
    <property type="entry name" value="Glyco_hydro_2"/>
    <property type="match status" value="1"/>
</dbReference>
<dbReference type="GO" id="GO:0004553">
    <property type="term" value="F:hydrolase activity, hydrolyzing O-glycosyl compounds"/>
    <property type="evidence" value="ECO:0007669"/>
    <property type="project" value="InterPro"/>
</dbReference>
<evidence type="ECO:0000259" key="8">
    <source>
        <dbReference type="Pfam" id="PF16355"/>
    </source>
</evidence>
<dbReference type="InterPro" id="IPR001466">
    <property type="entry name" value="Beta-lactam-related"/>
</dbReference>
<dbReference type="InterPro" id="IPR048229">
    <property type="entry name" value="GalB-like"/>
</dbReference>
<dbReference type="PRINTS" id="PR00132">
    <property type="entry name" value="GLHYDRLASE2"/>
</dbReference>
<evidence type="ECO:0000256" key="3">
    <source>
        <dbReference type="ARBA" id="ARBA00023295"/>
    </source>
</evidence>
<comment type="caution">
    <text evidence="10">The sequence shown here is derived from an EMBL/GenBank/DDBJ whole genome shotgun (WGS) entry which is preliminary data.</text>
</comment>
<evidence type="ECO:0000259" key="4">
    <source>
        <dbReference type="Pfam" id="PF00144"/>
    </source>
</evidence>
<keyword evidence="11" id="KW-1185">Reference proteome</keyword>
<dbReference type="InterPro" id="IPR036156">
    <property type="entry name" value="Beta-gal/glucu_dom_sf"/>
</dbReference>
<feature type="domain" description="DUF4982" evidence="8">
    <location>
        <begin position="1010"/>
        <end position="1069"/>
    </location>
</feature>
<dbReference type="Gene3D" id="3.20.20.80">
    <property type="entry name" value="Glycosidases"/>
    <property type="match status" value="1"/>
</dbReference>
<dbReference type="Pfam" id="PF02837">
    <property type="entry name" value="Glyco_hydro_2_N"/>
    <property type="match status" value="1"/>
</dbReference>
<dbReference type="NCBIfam" id="NF041463">
    <property type="entry name" value="GalB"/>
    <property type="match status" value="1"/>
</dbReference>
<feature type="domain" description="Glycoside hydrolase family 2 immunoglobulin-like beta-sandwich" evidence="5">
    <location>
        <begin position="547"/>
        <end position="661"/>
    </location>
</feature>
<dbReference type="InterPro" id="IPR023232">
    <property type="entry name" value="Glyco_hydro_2_AS"/>
</dbReference>
<proteinExistence type="inferred from homology"/>
<evidence type="ECO:0000313" key="10">
    <source>
        <dbReference type="EMBL" id="PON29539.1"/>
    </source>
</evidence>
<feature type="domain" description="Glycosyl hydrolases family 2 sugar binding" evidence="7">
    <location>
        <begin position="432"/>
        <end position="534"/>
    </location>
</feature>
<dbReference type="Proteomes" id="UP000054821">
    <property type="component" value="Unassembled WGS sequence"/>
</dbReference>
<dbReference type="SUPFAM" id="SSF51445">
    <property type="entry name" value="(Trans)glycosidases"/>
    <property type="match status" value="1"/>
</dbReference>
<dbReference type="SUPFAM" id="SSF49303">
    <property type="entry name" value="beta-Galactosidase/glucuronidase domain"/>
    <property type="match status" value="1"/>
</dbReference>
<evidence type="ECO:0000256" key="1">
    <source>
        <dbReference type="ARBA" id="ARBA00007401"/>
    </source>
</evidence>
<reference evidence="10 11" key="1">
    <citation type="journal article" date="2016" name="Genome Announc.">
        <title>Draft Whole-Genome Sequence of Trichoderma gamsii T6085, a Promising Biocontrol Agent of Fusarium Head Blight on Wheat.</title>
        <authorList>
            <person name="Baroncelli R."/>
            <person name="Zapparata A."/>
            <person name="Piaggeschi G."/>
            <person name="Sarrocco S."/>
            <person name="Vannacci G."/>
        </authorList>
    </citation>
    <scope>NUCLEOTIDE SEQUENCE [LARGE SCALE GENOMIC DNA]</scope>
    <source>
        <strain evidence="10 11">T6085</strain>
    </source>
</reference>
<dbReference type="InterPro" id="IPR006103">
    <property type="entry name" value="Glyco_hydro_2_cat"/>
</dbReference>
<dbReference type="InterPro" id="IPR032311">
    <property type="entry name" value="DUF4982"/>
</dbReference>
<dbReference type="SUPFAM" id="SSF49785">
    <property type="entry name" value="Galactose-binding domain-like"/>
    <property type="match status" value="1"/>
</dbReference>
<dbReference type="Gene3D" id="2.60.40.10">
    <property type="entry name" value="Immunoglobulins"/>
    <property type="match status" value="3"/>
</dbReference>
<dbReference type="InterPro" id="IPR040605">
    <property type="entry name" value="Glyco_hydro2_dom5"/>
</dbReference>
<comment type="similarity">
    <text evidence="1">Belongs to the glycosyl hydrolase 2 family.</text>
</comment>
<dbReference type="PANTHER" id="PTHR42732">
    <property type="entry name" value="BETA-GALACTOSIDASE"/>
    <property type="match status" value="1"/>
</dbReference>
<feature type="domain" description="Glycoside hydrolase family 2" evidence="9">
    <location>
        <begin position="1082"/>
        <end position="1183"/>
    </location>
</feature>
<evidence type="ECO:0000259" key="9">
    <source>
        <dbReference type="Pfam" id="PF18565"/>
    </source>
</evidence>
<evidence type="ECO:0000259" key="6">
    <source>
        <dbReference type="Pfam" id="PF02836"/>
    </source>
</evidence>
<dbReference type="RefSeq" id="XP_018660883.1">
    <property type="nucleotide sequence ID" value="XM_018805929.1"/>
</dbReference>
<dbReference type="InterPro" id="IPR051913">
    <property type="entry name" value="GH2_Domain-Containing"/>
</dbReference>
<dbReference type="InterPro" id="IPR008979">
    <property type="entry name" value="Galactose-bd-like_sf"/>
</dbReference>
<dbReference type="Pfam" id="PF02836">
    <property type="entry name" value="Glyco_hydro_2_C"/>
    <property type="match status" value="1"/>
</dbReference>